<organism evidence="2 3">
    <name type="scientific">Tetrapyrgos nigripes</name>
    <dbReference type="NCBI Taxonomy" id="182062"/>
    <lineage>
        <taxon>Eukaryota</taxon>
        <taxon>Fungi</taxon>
        <taxon>Dikarya</taxon>
        <taxon>Basidiomycota</taxon>
        <taxon>Agaricomycotina</taxon>
        <taxon>Agaricomycetes</taxon>
        <taxon>Agaricomycetidae</taxon>
        <taxon>Agaricales</taxon>
        <taxon>Marasmiineae</taxon>
        <taxon>Marasmiaceae</taxon>
        <taxon>Tetrapyrgos</taxon>
    </lineage>
</organism>
<dbReference type="EMBL" id="JAACJM010000006">
    <property type="protein sequence ID" value="KAF5372224.1"/>
    <property type="molecule type" value="Genomic_DNA"/>
</dbReference>
<accession>A0A8H5GWF1</accession>
<feature type="compositionally biased region" description="Low complexity" evidence="1">
    <location>
        <begin position="174"/>
        <end position="191"/>
    </location>
</feature>
<name>A0A8H5GWF1_9AGAR</name>
<evidence type="ECO:0000313" key="3">
    <source>
        <dbReference type="Proteomes" id="UP000559256"/>
    </source>
</evidence>
<feature type="region of interest" description="Disordered" evidence="1">
    <location>
        <begin position="174"/>
        <end position="208"/>
    </location>
</feature>
<dbReference type="Proteomes" id="UP000559256">
    <property type="component" value="Unassembled WGS sequence"/>
</dbReference>
<dbReference type="OrthoDB" id="3793816at2759"/>
<sequence>MSEGRITLPSSVALALTSISGSRSSSRSKESFSSRTSHTLSLPKGEKPATAPDTYPPSINASSGITTTDIHLNGIMSISSSIRLTSSGENKISFSLSRYRHRWFLVFSDYYEILDPPSARIYRVLNGPKAGPRTPVEQENSKRFFWFNPTIPVPNATKIYNFSTAIRTTIRSSSSPSLSRSLSSSSLHSGIPDSTPKNSNRILKSKDTPDPLASIRMLLDAFPPVIRMTGRMRAEPSEAWGVDEGAQTISYEMEVLPLVQEEGLLRQCYWCLEWEGAGHRVRAVEAESGAQRFKRCGDDLYWCARCASNGWLSLTMSSTFGKLTSRGRDSDEWRKRGRQNIYLED</sequence>
<keyword evidence="3" id="KW-1185">Reference proteome</keyword>
<evidence type="ECO:0000313" key="2">
    <source>
        <dbReference type="EMBL" id="KAF5372224.1"/>
    </source>
</evidence>
<comment type="caution">
    <text evidence="2">The sequence shown here is derived from an EMBL/GenBank/DDBJ whole genome shotgun (WGS) entry which is preliminary data.</text>
</comment>
<feature type="region of interest" description="Disordered" evidence="1">
    <location>
        <begin position="22"/>
        <end position="62"/>
    </location>
</feature>
<dbReference type="AlphaFoldDB" id="A0A8H5GWF1"/>
<protein>
    <submittedName>
        <fullName evidence="2">Uncharacterized protein</fullName>
    </submittedName>
</protein>
<proteinExistence type="predicted"/>
<gene>
    <name evidence="2" type="ORF">D9758_005008</name>
</gene>
<evidence type="ECO:0000256" key="1">
    <source>
        <dbReference type="SAM" id="MobiDB-lite"/>
    </source>
</evidence>
<reference evidence="2 3" key="1">
    <citation type="journal article" date="2020" name="ISME J.">
        <title>Uncovering the hidden diversity of litter-decomposition mechanisms in mushroom-forming fungi.</title>
        <authorList>
            <person name="Floudas D."/>
            <person name="Bentzer J."/>
            <person name="Ahren D."/>
            <person name="Johansson T."/>
            <person name="Persson P."/>
            <person name="Tunlid A."/>
        </authorList>
    </citation>
    <scope>NUCLEOTIDE SEQUENCE [LARGE SCALE GENOMIC DNA]</scope>
    <source>
        <strain evidence="2 3">CBS 291.85</strain>
    </source>
</reference>